<keyword evidence="1" id="KW-0812">Transmembrane</keyword>
<gene>
    <name evidence="2" type="ORF">PENTCL1PPCAC_10069</name>
</gene>
<comment type="caution">
    <text evidence="2">The sequence shown here is derived from an EMBL/GenBank/DDBJ whole genome shotgun (WGS) entry which is preliminary data.</text>
</comment>
<name>A0AAV5T5T4_9BILA</name>
<dbReference type="AlphaFoldDB" id="A0AAV5T5T4"/>
<evidence type="ECO:0000313" key="3">
    <source>
        <dbReference type="Proteomes" id="UP001432027"/>
    </source>
</evidence>
<evidence type="ECO:0008006" key="4">
    <source>
        <dbReference type="Google" id="ProtNLM"/>
    </source>
</evidence>
<dbReference type="Proteomes" id="UP001432027">
    <property type="component" value="Unassembled WGS sequence"/>
</dbReference>
<evidence type="ECO:0000313" key="2">
    <source>
        <dbReference type="EMBL" id="GMS87894.1"/>
    </source>
</evidence>
<dbReference type="EMBL" id="BTSX01000003">
    <property type="protein sequence ID" value="GMS87894.1"/>
    <property type="molecule type" value="Genomic_DNA"/>
</dbReference>
<keyword evidence="1" id="KW-0472">Membrane</keyword>
<feature type="non-terminal residue" evidence="2">
    <location>
        <position position="1"/>
    </location>
</feature>
<accession>A0AAV5T5T4</accession>
<feature type="transmembrane region" description="Helical" evidence="1">
    <location>
        <begin position="34"/>
        <end position="53"/>
    </location>
</feature>
<sequence>IADRIPCVFQLMFPRSKLFVLLHAVFHERFGRHFTYSLFSLLVLFLESLLFVLDRQLIIPISLRLQLAIHPL</sequence>
<organism evidence="2 3">
    <name type="scientific">Pristionchus entomophagus</name>
    <dbReference type="NCBI Taxonomy" id="358040"/>
    <lineage>
        <taxon>Eukaryota</taxon>
        <taxon>Metazoa</taxon>
        <taxon>Ecdysozoa</taxon>
        <taxon>Nematoda</taxon>
        <taxon>Chromadorea</taxon>
        <taxon>Rhabditida</taxon>
        <taxon>Rhabditina</taxon>
        <taxon>Diplogasteromorpha</taxon>
        <taxon>Diplogasteroidea</taxon>
        <taxon>Neodiplogasteridae</taxon>
        <taxon>Pristionchus</taxon>
    </lineage>
</organism>
<proteinExistence type="predicted"/>
<evidence type="ECO:0000256" key="1">
    <source>
        <dbReference type="SAM" id="Phobius"/>
    </source>
</evidence>
<protein>
    <recommendedName>
        <fullName evidence="4">G protein-coupled receptor</fullName>
    </recommendedName>
</protein>
<keyword evidence="1" id="KW-1133">Transmembrane helix</keyword>
<keyword evidence="3" id="KW-1185">Reference proteome</keyword>
<reference evidence="2" key="1">
    <citation type="submission" date="2023-10" db="EMBL/GenBank/DDBJ databases">
        <title>Genome assembly of Pristionchus species.</title>
        <authorList>
            <person name="Yoshida K."/>
            <person name="Sommer R.J."/>
        </authorList>
    </citation>
    <scope>NUCLEOTIDE SEQUENCE</scope>
    <source>
        <strain evidence="2">RS0144</strain>
    </source>
</reference>